<feature type="transmembrane region" description="Helical" evidence="4">
    <location>
        <begin position="140"/>
        <end position="160"/>
    </location>
</feature>
<dbReference type="InterPro" id="IPR011006">
    <property type="entry name" value="CheY-like_superfamily"/>
</dbReference>
<dbReference type="Gene3D" id="3.30.565.10">
    <property type="entry name" value="Histidine kinase-like ATPase, C-terminal domain"/>
    <property type="match status" value="1"/>
</dbReference>
<dbReference type="PANTHER" id="PTHR43547:SF2">
    <property type="entry name" value="HYBRID SIGNAL TRANSDUCTION HISTIDINE KINASE C"/>
    <property type="match status" value="1"/>
</dbReference>
<dbReference type="InterPro" id="IPR003594">
    <property type="entry name" value="HATPase_dom"/>
</dbReference>
<comment type="caution">
    <text evidence="6">The sequence shown here is derived from an EMBL/GenBank/DDBJ whole genome shotgun (WGS) entry which is preliminary data.</text>
</comment>
<feature type="domain" description="Histidine kinase" evidence="5">
    <location>
        <begin position="366"/>
        <end position="577"/>
    </location>
</feature>
<evidence type="ECO:0000256" key="3">
    <source>
        <dbReference type="ARBA" id="ARBA00022553"/>
    </source>
</evidence>
<dbReference type="Gene3D" id="1.10.287.130">
    <property type="match status" value="1"/>
</dbReference>
<dbReference type="InterPro" id="IPR003661">
    <property type="entry name" value="HisK_dim/P_dom"/>
</dbReference>
<dbReference type="PRINTS" id="PR00344">
    <property type="entry name" value="BCTRLSENSOR"/>
</dbReference>
<dbReference type="InterPro" id="IPR005467">
    <property type="entry name" value="His_kinase_dom"/>
</dbReference>
<dbReference type="PROSITE" id="PS50109">
    <property type="entry name" value="HIS_KIN"/>
    <property type="match status" value="1"/>
</dbReference>
<dbReference type="InterPro" id="IPR036097">
    <property type="entry name" value="HisK_dim/P_sf"/>
</dbReference>
<evidence type="ECO:0000256" key="2">
    <source>
        <dbReference type="ARBA" id="ARBA00012438"/>
    </source>
</evidence>
<feature type="transmembrane region" description="Helical" evidence="4">
    <location>
        <begin position="291"/>
        <end position="311"/>
    </location>
</feature>
<dbReference type="SUPFAM" id="SSF52172">
    <property type="entry name" value="CheY-like"/>
    <property type="match status" value="1"/>
</dbReference>
<dbReference type="SMART" id="SM00388">
    <property type="entry name" value="HisKA"/>
    <property type="match status" value="1"/>
</dbReference>
<dbReference type="PANTHER" id="PTHR43547">
    <property type="entry name" value="TWO-COMPONENT HISTIDINE KINASE"/>
    <property type="match status" value="1"/>
</dbReference>
<feature type="transmembrane region" description="Helical" evidence="4">
    <location>
        <begin position="167"/>
        <end position="191"/>
    </location>
</feature>
<dbReference type="CDD" id="cd00075">
    <property type="entry name" value="HATPase"/>
    <property type="match status" value="1"/>
</dbReference>
<dbReference type="Pfam" id="PF02518">
    <property type="entry name" value="HATPase_c"/>
    <property type="match status" value="1"/>
</dbReference>
<evidence type="ECO:0000313" key="6">
    <source>
        <dbReference type="EMBL" id="OUR97343.1"/>
    </source>
</evidence>
<dbReference type="EMBL" id="MAAO01000006">
    <property type="protein sequence ID" value="OUR97343.1"/>
    <property type="molecule type" value="Genomic_DNA"/>
</dbReference>
<dbReference type="InterPro" id="IPR036890">
    <property type="entry name" value="HATPase_C_sf"/>
</dbReference>
<keyword evidence="3" id="KW-0597">Phosphoprotein</keyword>
<reference evidence="7" key="1">
    <citation type="journal article" date="2017" name="Proc. Natl. Acad. Sci. U.S.A.">
        <title>Simulation of Deepwater Horizon oil plume reveals substrate specialization within a complex community of hydrocarbon-degraders.</title>
        <authorList>
            <person name="Hu P."/>
            <person name="Dubinsky E.A."/>
            <person name="Probst A.J."/>
            <person name="Wang J."/>
            <person name="Sieber C.M.K."/>
            <person name="Tom L.M."/>
            <person name="Gardinali P."/>
            <person name="Banfield J.F."/>
            <person name="Atlas R.M."/>
            <person name="Andersen G.L."/>
        </authorList>
    </citation>
    <scope>NUCLEOTIDE SEQUENCE [LARGE SCALE GENOMIC DNA]</scope>
</reference>
<dbReference type="SUPFAM" id="SSF47384">
    <property type="entry name" value="Homodimeric domain of signal transducing histidine kinase"/>
    <property type="match status" value="1"/>
</dbReference>
<feature type="transmembrane region" description="Helical" evidence="4">
    <location>
        <begin position="227"/>
        <end position="247"/>
    </location>
</feature>
<dbReference type="EC" id="2.7.13.3" evidence="2"/>
<evidence type="ECO:0000313" key="7">
    <source>
        <dbReference type="Proteomes" id="UP000196531"/>
    </source>
</evidence>
<gene>
    <name evidence="6" type="ORF">A9Q84_13545</name>
</gene>
<dbReference type="GO" id="GO:0000155">
    <property type="term" value="F:phosphorelay sensor kinase activity"/>
    <property type="evidence" value="ECO:0007669"/>
    <property type="project" value="InterPro"/>
</dbReference>
<keyword evidence="4" id="KW-0472">Membrane</keyword>
<protein>
    <recommendedName>
        <fullName evidence="2">histidine kinase</fullName>
        <ecNumber evidence="2">2.7.13.3</ecNumber>
    </recommendedName>
</protein>
<dbReference type="Gene3D" id="3.40.50.2300">
    <property type="match status" value="1"/>
</dbReference>
<dbReference type="CDD" id="cd00082">
    <property type="entry name" value="HisKA"/>
    <property type="match status" value="1"/>
</dbReference>
<keyword evidence="4" id="KW-0812">Transmembrane</keyword>
<name>A0A1Y5F8Y3_9BACT</name>
<dbReference type="SUPFAM" id="SSF55874">
    <property type="entry name" value="ATPase domain of HSP90 chaperone/DNA topoisomerase II/histidine kinase"/>
    <property type="match status" value="1"/>
</dbReference>
<evidence type="ECO:0000259" key="5">
    <source>
        <dbReference type="PROSITE" id="PS50109"/>
    </source>
</evidence>
<dbReference type="Proteomes" id="UP000196531">
    <property type="component" value="Unassembled WGS sequence"/>
</dbReference>
<evidence type="ECO:0000256" key="1">
    <source>
        <dbReference type="ARBA" id="ARBA00000085"/>
    </source>
</evidence>
<dbReference type="InterPro" id="IPR004358">
    <property type="entry name" value="Sig_transdc_His_kin-like_C"/>
</dbReference>
<sequence>MDCFKNIHNHTFEIIKTIKGKEIGLGESGLYKVEIKNPTSTNNLNYPKAILISQLDFEEVKIWLNGKYVGSFSTGLTALDYIKIPISNDLLENDSITFVFKTKSSKARGGFSDTFFFLGRTNKLTNIYFHAERVKFTKPLLIAMVFVSFIFVFFLFQFLVRKETLYWYVLLLSCCSLVSVVASGHLSLLFAKGETRLLLLFLSRTLWSYFLFIIFARIAKLEIDKKVQLLGFATTLLIASLISFLIPTGYISSNLGVNIISFVFALGPILSLIICLKQISSFRKNKKKGNFLKIVCMLLGLISSICLYIAISKNYALLPYFDISVLIILTLNSALEFRSNEMTIEKQNSLIINQAQDAAIGDTAKMMAHDLRKPLSQLSSVLENFDEHRMTPGKLAKITEELNYSIEHSENLLATLLDFSRESSLELKEHSLKNIIKESLKLNSRELLRHGVQIVFELDHQGLVLANKERIVRVVSNLISNAIEAQTLMSETPNKHIRFTSKQRNGITSISIINSGPLIPKEDVAQLFEAFYSKGKASGTGLGLASCRKIINLHGQDIWAKNLNKSSEVQITFTLESAEGSDHEALIWQGSNEEGKTTHEEITCYGDGQTKLTIYACNDDLLSNMNLEATFTKTIKQYFPNLTLELHLFDKGEDLLNSLANSHPSLIICDYVMDKSGGKKNGIQVIDEILSKSQQSDCYLLSNWQFESEIDYRLLTPPFKVEHCKKVIEQHLFFLEKRIHS</sequence>
<accession>A0A1Y5F8Y3</accession>
<comment type="catalytic activity">
    <reaction evidence="1">
        <text>ATP + protein L-histidine = ADP + protein N-phospho-L-histidine.</text>
        <dbReference type="EC" id="2.7.13.3"/>
    </reaction>
</comment>
<dbReference type="AlphaFoldDB" id="A0A1Y5F8Y3"/>
<feature type="transmembrane region" description="Helical" evidence="4">
    <location>
        <begin position="197"/>
        <end position="215"/>
    </location>
</feature>
<keyword evidence="4" id="KW-1133">Transmembrane helix</keyword>
<dbReference type="SMART" id="SM00387">
    <property type="entry name" value="HATPase_c"/>
    <property type="match status" value="1"/>
</dbReference>
<evidence type="ECO:0000256" key="4">
    <source>
        <dbReference type="SAM" id="Phobius"/>
    </source>
</evidence>
<organism evidence="6 7">
    <name type="scientific">Halobacteriovorax marinus</name>
    <dbReference type="NCBI Taxonomy" id="97084"/>
    <lineage>
        <taxon>Bacteria</taxon>
        <taxon>Pseudomonadati</taxon>
        <taxon>Bdellovibrionota</taxon>
        <taxon>Bacteriovoracia</taxon>
        <taxon>Bacteriovoracales</taxon>
        <taxon>Halobacteriovoraceae</taxon>
        <taxon>Halobacteriovorax</taxon>
    </lineage>
</organism>
<dbReference type="Pfam" id="PF00512">
    <property type="entry name" value="HisKA"/>
    <property type="match status" value="1"/>
</dbReference>
<feature type="transmembrane region" description="Helical" evidence="4">
    <location>
        <begin position="259"/>
        <end position="279"/>
    </location>
</feature>
<proteinExistence type="predicted"/>